<evidence type="ECO:0000259" key="3">
    <source>
        <dbReference type="Pfam" id="PF08241"/>
    </source>
</evidence>
<proteinExistence type="predicted"/>
<dbReference type="Pfam" id="PF08241">
    <property type="entry name" value="Methyltransf_11"/>
    <property type="match status" value="1"/>
</dbReference>
<evidence type="ECO:0000313" key="4">
    <source>
        <dbReference type="EMBL" id="GMH59772.1"/>
    </source>
</evidence>
<feature type="domain" description="Methyltransferase type 11" evidence="3">
    <location>
        <begin position="122"/>
        <end position="206"/>
    </location>
</feature>
<evidence type="ECO:0000256" key="2">
    <source>
        <dbReference type="SAM" id="Phobius"/>
    </source>
</evidence>
<keyword evidence="2" id="KW-1133">Transmembrane helix</keyword>
<organism evidence="4 5">
    <name type="scientific">Triparma retinervis</name>
    <dbReference type="NCBI Taxonomy" id="2557542"/>
    <lineage>
        <taxon>Eukaryota</taxon>
        <taxon>Sar</taxon>
        <taxon>Stramenopiles</taxon>
        <taxon>Ochrophyta</taxon>
        <taxon>Bolidophyceae</taxon>
        <taxon>Parmales</taxon>
        <taxon>Triparmaceae</taxon>
        <taxon>Triparma</taxon>
    </lineage>
</organism>
<dbReference type="SUPFAM" id="SSF53335">
    <property type="entry name" value="S-adenosyl-L-methionine-dependent methyltransferases"/>
    <property type="match status" value="1"/>
</dbReference>
<sequence>MGQKSNSMLFKSLQRSRYKIFVLALLSCTILVTLYHGGSIPVNPAPTGHQHGLGWDSTSPDIFSSKAKPLPSVLVDKEIERGIYGGAGDKAHLGGFTELDLGGISPSVWSTMIRYVGVKSLVDLGCGKGVSTSWFLAHGVDATCAEGSHDAVTQSLLPPSKIVEHDFTRGPWWPDKTVDAVWCVEFSEHVQRQYIQNYATVFKKAAVVFVSHSNWGGWHHAEVHDDRWWILKYESFGLRYSQALTDLVRRKAKEDSGHQTPMDDKDGKPKKYTAEHVAYRMLVFLNPEVAGRAEHQHLFAEPGCYEKKGEMEWYSERGGLNYDCGGLTSQGKTNPKEKVEALPQAYMPLKLTREMDEEWELLIFGRTSDQAAQSRSQSAGGQSDDGV</sequence>
<dbReference type="CDD" id="cd02440">
    <property type="entry name" value="AdoMet_MTases"/>
    <property type="match status" value="1"/>
</dbReference>
<dbReference type="Proteomes" id="UP001165082">
    <property type="component" value="Unassembled WGS sequence"/>
</dbReference>
<dbReference type="EMBL" id="BRXZ01002320">
    <property type="protein sequence ID" value="GMH59772.1"/>
    <property type="molecule type" value="Genomic_DNA"/>
</dbReference>
<accession>A0A9W6ZSP9</accession>
<evidence type="ECO:0000256" key="1">
    <source>
        <dbReference type="SAM" id="MobiDB-lite"/>
    </source>
</evidence>
<dbReference type="InterPro" id="IPR029063">
    <property type="entry name" value="SAM-dependent_MTases_sf"/>
</dbReference>
<evidence type="ECO:0000313" key="5">
    <source>
        <dbReference type="Proteomes" id="UP001165082"/>
    </source>
</evidence>
<dbReference type="GO" id="GO:0008757">
    <property type="term" value="F:S-adenosylmethionine-dependent methyltransferase activity"/>
    <property type="evidence" value="ECO:0007669"/>
    <property type="project" value="InterPro"/>
</dbReference>
<keyword evidence="2" id="KW-0812">Transmembrane</keyword>
<dbReference type="AlphaFoldDB" id="A0A9W6ZSP9"/>
<protein>
    <recommendedName>
        <fullName evidence="3">Methyltransferase type 11 domain-containing protein</fullName>
    </recommendedName>
</protein>
<comment type="caution">
    <text evidence="4">The sequence shown here is derived from an EMBL/GenBank/DDBJ whole genome shotgun (WGS) entry which is preliminary data.</text>
</comment>
<keyword evidence="5" id="KW-1185">Reference proteome</keyword>
<name>A0A9W6ZSP9_9STRA</name>
<dbReference type="OrthoDB" id="198346at2759"/>
<gene>
    <name evidence="4" type="ORF">TrRE_jg12186</name>
</gene>
<dbReference type="InterPro" id="IPR013216">
    <property type="entry name" value="Methyltransf_11"/>
</dbReference>
<feature type="region of interest" description="Disordered" evidence="1">
    <location>
        <begin position="368"/>
        <end position="387"/>
    </location>
</feature>
<reference evidence="4" key="1">
    <citation type="submission" date="2022-07" db="EMBL/GenBank/DDBJ databases">
        <title>Genome analysis of Parmales, a sister group of diatoms, reveals the evolutionary specialization of diatoms from phago-mixotrophs to photoautotrophs.</title>
        <authorList>
            <person name="Ban H."/>
            <person name="Sato S."/>
            <person name="Yoshikawa S."/>
            <person name="Kazumasa Y."/>
            <person name="Nakamura Y."/>
            <person name="Ichinomiya M."/>
            <person name="Saitoh K."/>
            <person name="Sato N."/>
            <person name="Blanc-Mathieu R."/>
            <person name="Endo H."/>
            <person name="Kuwata A."/>
            <person name="Ogata H."/>
        </authorList>
    </citation>
    <scope>NUCLEOTIDE SEQUENCE</scope>
</reference>
<dbReference type="Gene3D" id="3.40.50.150">
    <property type="entry name" value="Vaccinia Virus protein VP39"/>
    <property type="match status" value="1"/>
</dbReference>
<keyword evidence="2" id="KW-0472">Membrane</keyword>
<feature type="transmembrane region" description="Helical" evidence="2">
    <location>
        <begin position="20"/>
        <end position="38"/>
    </location>
</feature>